<keyword evidence="2" id="KW-1185">Reference proteome</keyword>
<protein>
    <submittedName>
        <fullName evidence="1">Uncharacterized protein</fullName>
    </submittedName>
</protein>
<gene>
    <name evidence="1" type="ORF">QFC21_003876</name>
</gene>
<comment type="caution">
    <text evidence="1">The sequence shown here is derived from an EMBL/GenBank/DDBJ whole genome shotgun (WGS) entry which is preliminary data.</text>
</comment>
<dbReference type="Proteomes" id="UP001227268">
    <property type="component" value="Unassembled WGS sequence"/>
</dbReference>
<organism evidence="1 2">
    <name type="scientific">Naganishia friedmannii</name>
    <dbReference type="NCBI Taxonomy" id="89922"/>
    <lineage>
        <taxon>Eukaryota</taxon>
        <taxon>Fungi</taxon>
        <taxon>Dikarya</taxon>
        <taxon>Basidiomycota</taxon>
        <taxon>Agaricomycotina</taxon>
        <taxon>Tremellomycetes</taxon>
        <taxon>Filobasidiales</taxon>
        <taxon>Filobasidiaceae</taxon>
        <taxon>Naganishia</taxon>
    </lineage>
</organism>
<dbReference type="EMBL" id="JASBWT010000012">
    <property type="protein sequence ID" value="KAJ9099871.1"/>
    <property type="molecule type" value="Genomic_DNA"/>
</dbReference>
<sequence length="363" mass="40710">MEQIIPNLAKMSSKSQVEQFIYNVTRGKEATAAVQEPPAKSRPIRKLERLVARLDTIDFGRDTGDQSPDDERNYERDAEEMKGCFCQARMHPLSHYTPMCPHCGLILCSLQLPHLPCPSCNDWLLNPVSRERVKKKLQEEINDVLAKEQAERDRIQAEKRHVLEAESGGGMFPTLGGVQVKPEKETKTRRVLTIGGSKTVPPKGKAKPSSGTSTPILTTYRPKIPLSQAAQDALLDREERKKMGRVERPFCFDLEPYEAREERQRKARLNEEWKRKEGRLWADMDFASMGMQIEYVSPAQAVAAASVIEEPRAAKPIVPGAEVKVPKAKASKTKKKPAKLPNLEQEQTVNPQPPQNVGSIEGS</sequence>
<reference evidence="1" key="1">
    <citation type="submission" date="2023-04" db="EMBL/GenBank/DDBJ databases">
        <title>Draft Genome sequencing of Naganishia species isolated from polar environments using Oxford Nanopore Technology.</title>
        <authorList>
            <person name="Leo P."/>
            <person name="Venkateswaran K."/>
        </authorList>
    </citation>
    <scope>NUCLEOTIDE SEQUENCE</scope>
    <source>
        <strain evidence="1">MNA-CCFEE 5423</strain>
    </source>
</reference>
<proteinExistence type="predicted"/>
<name>A0ACC2VM58_9TREE</name>
<accession>A0ACC2VM58</accession>
<evidence type="ECO:0000313" key="1">
    <source>
        <dbReference type="EMBL" id="KAJ9099871.1"/>
    </source>
</evidence>
<evidence type="ECO:0000313" key="2">
    <source>
        <dbReference type="Proteomes" id="UP001227268"/>
    </source>
</evidence>